<comment type="caution">
    <text evidence="1">The sequence shown here is derived from an EMBL/GenBank/DDBJ whole genome shotgun (WGS) entry which is preliminary data.</text>
</comment>
<evidence type="ECO:0000313" key="1">
    <source>
        <dbReference type="EMBL" id="GAG76452.1"/>
    </source>
</evidence>
<sequence length="62" mass="7185">MEEKNKNKTEFVKPISGDCKENAIQRAHELKVIALVHAENARYRNHALKLAKLYGVKTKPRR</sequence>
<protein>
    <submittedName>
        <fullName evidence="1">Uncharacterized protein</fullName>
    </submittedName>
</protein>
<accession>X1B5B7</accession>
<proteinExistence type="predicted"/>
<reference evidence="1" key="1">
    <citation type="journal article" date="2014" name="Front. Microbiol.">
        <title>High frequency of phylogenetically diverse reductive dehalogenase-homologous genes in deep subseafloor sedimentary metagenomes.</title>
        <authorList>
            <person name="Kawai M."/>
            <person name="Futagami T."/>
            <person name="Toyoda A."/>
            <person name="Takaki Y."/>
            <person name="Nishi S."/>
            <person name="Hori S."/>
            <person name="Arai W."/>
            <person name="Tsubouchi T."/>
            <person name="Morono Y."/>
            <person name="Uchiyama I."/>
            <person name="Ito T."/>
            <person name="Fujiyama A."/>
            <person name="Inagaki F."/>
            <person name="Takami H."/>
        </authorList>
    </citation>
    <scope>NUCLEOTIDE SEQUENCE</scope>
    <source>
        <strain evidence="1">Expedition CK06-06</strain>
    </source>
</reference>
<gene>
    <name evidence="1" type="ORF">S01H4_30907</name>
</gene>
<name>X1B5B7_9ZZZZ</name>
<dbReference type="AlphaFoldDB" id="X1B5B7"/>
<organism evidence="1">
    <name type="scientific">marine sediment metagenome</name>
    <dbReference type="NCBI Taxonomy" id="412755"/>
    <lineage>
        <taxon>unclassified sequences</taxon>
        <taxon>metagenomes</taxon>
        <taxon>ecological metagenomes</taxon>
    </lineage>
</organism>
<dbReference type="EMBL" id="BART01015996">
    <property type="protein sequence ID" value="GAG76452.1"/>
    <property type="molecule type" value="Genomic_DNA"/>
</dbReference>